<accession>A0ABQ3YBQ4</accession>
<reference evidence="1 2" key="1">
    <citation type="submission" date="2021-01" db="EMBL/GenBank/DDBJ databases">
        <title>Whole genome shotgun sequence of Actinoplanes deccanensis NBRC 13994.</title>
        <authorList>
            <person name="Komaki H."/>
            <person name="Tamura T."/>
        </authorList>
    </citation>
    <scope>NUCLEOTIDE SEQUENCE [LARGE SCALE GENOMIC DNA]</scope>
    <source>
        <strain evidence="1 2">NBRC 13994</strain>
    </source>
</reference>
<sequence length="209" mass="23491">MRAGAAALRTSRATIYRKTFSIRPDCVPRPRHGTILGVKTRFLVVHDYGMGGLWWWIHADSPARIVETFAEVEVVEDPNVVAQFADDGLDEVDIDALVMPPGLDGLRDQRDAQRGLPGFGALAGRDVVHLRRPWDEVDGTPPNIYFEELGSDGRRLRQVEVYRDGTAIRTGAGDWPINPPTDLHDPGLPQWEISADEFEQAWRQARRED</sequence>
<protein>
    <submittedName>
        <fullName evidence="1">Uncharacterized protein</fullName>
    </submittedName>
</protein>
<evidence type="ECO:0000313" key="1">
    <source>
        <dbReference type="EMBL" id="GID77396.1"/>
    </source>
</evidence>
<dbReference type="EMBL" id="BOMI01000118">
    <property type="protein sequence ID" value="GID77396.1"/>
    <property type="molecule type" value="Genomic_DNA"/>
</dbReference>
<organism evidence="1 2">
    <name type="scientific">Paractinoplanes deccanensis</name>
    <dbReference type="NCBI Taxonomy" id="113561"/>
    <lineage>
        <taxon>Bacteria</taxon>
        <taxon>Bacillati</taxon>
        <taxon>Actinomycetota</taxon>
        <taxon>Actinomycetes</taxon>
        <taxon>Micromonosporales</taxon>
        <taxon>Micromonosporaceae</taxon>
        <taxon>Paractinoplanes</taxon>
    </lineage>
</organism>
<keyword evidence="2" id="KW-1185">Reference proteome</keyword>
<name>A0ABQ3YBQ4_9ACTN</name>
<gene>
    <name evidence="1" type="ORF">Ade02nite_60370</name>
</gene>
<evidence type="ECO:0000313" key="2">
    <source>
        <dbReference type="Proteomes" id="UP000609879"/>
    </source>
</evidence>
<dbReference type="Proteomes" id="UP000609879">
    <property type="component" value="Unassembled WGS sequence"/>
</dbReference>
<comment type="caution">
    <text evidence="1">The sequence shown here is derived from an EMBL/GenBank/DDBJ whole genome shotgun (WGS) entry which is preliminary data.</text>
</comment>
<proteinExistence type="predicted"/>